<dbReference type="EMBL" id="UINC01176527">
    <property type="protein sequence ID" value="SVD83695.1"/>
    <property type="molecule type" value="Genomic_DNA"/>
</dbReference>
<accession>A0A382YLJ7</accession>
<reference evidence="2" key="1">
    <citation type="submission" date="2018-05" db="EMBL/GenBank/DDBJ databases">
        <authorList>
            <person name="Lanie J.A."/>
            <person name="Ng W.-L."/>
            <person name="Kazmierczak K.M."/>
            <person name="Andrzejewski T.M."/>
            <person name="Davidsen T.M."/>
            <person name="Wayne K.J."/>
            <person name="Tettelin H."/>
            <person name="Glass J.I."/>
            <person name="Rusch D."/>
            <person name="Podicherti R."/>
            <person name="Tsui H.-C.T."/>
            <person name="Winkler M.E."/>
        </authorList>
    </citation>
    <scope>NUCLEOTIDE SEQUENCE</scope>
</reference>
<feature type="transmembrane region" description="Helical" evidence="1">
    <location>
        <begin position="24"/>
        <end position="45"/>
    </location>
</feature>
<feature type="transmembrane region" description="Helical" evidence="1">
    <location>
        <begin position="234"/>
        <end position="258"/>
    </location>
</feature>
<sequence length="263" mass="30130">FMIRLPVIKTVFGAYYFLWEERLYLWQLTLPPLVVLAILKTLVQWGTVSSIDIGSKIASIDIYRSGWVAVLFYVAFFVNFWVWLSYSVAWHRAYLLQSENKDVLKAYSWNGRQVQFLWTTIKILFLMVPAMIILPRFIILEANGALPLIIGMTACLYVYARLLLWFPAIATDQTLNIWPLWQLSSKNGWRLASVIVCTSLPLVMSGLPVVFIFQQLGFFDQSNQSLSVSLLGNLFLEFLSFIALAASISALSISYNFLQQNKN</sequence>
<feature type="transmembrane region" description="Helical" evidence="1">
    <location>
        <begin position="66"/>
        <end position="86"/>
    </location>
</feature>
<feature type="transmembrane region" description="Helical" evidence="1">
    <location>
        <begin position="189"/>
        <end position="213"/>
    </location>
</feature>
<protein>
    <submittedName>
        <fullName evidence="2">Uncharacterized protein</fullName>
    </submittedName>
</protein>
<name>A0A382YLJ7_9ZZZZ</name>
<keyword evidence="1" id="KW-0812">Transmembrane</keyword>
<organism evidence="2">
    <name type="scientific">marine metagenome</name>
    <dbReference type="NCBI Taxonomy" id="408172"/>
    <lineage>
        <taxon>unclassified sequences</taxon>
        <taxon>metagenomes</taxon>
        <taxon>ecological metagenomes</taxon>
    </lineage>
</organism>
<proteinExistence type="predicted"/>
<evidence type="ECO:0000313" key="2">
    <source>
        <dbReference type="EMBL" id="SVD83695.1"/>
    </source>
</evidence>
<feature type="transmembrane region" description="Helical" evidence="1">
    <location>
        <begin position="116"/>
        <end position="134"/>
    </location>
</feature>
<feature type="transmembrane region" description="Helical" evidence="1">
    <location>
        <begin position="146"/>
        <end position="169"/>
    </location>
</feature>
<feature type="non-terminal residue" evidence="2">
    <location>
        <position position="263"/>
    </location>
</feature>
<dbReference type="AlphaFoldDB" id="A0A382YLJ7"/>
<keyword evidence="1" id="KW-0472">Membrane</keyword>
<gene>
    <name evidence="2" type="ORF">METZ01_LOCUS436549</name>
</gene>
<feature type="non-terminal residue" evidence="2">
    <location>
        <position position="1"/>
    </location>
</feature>
<keyword evidence="1" id="KW-1133">Transmembrane helix</keyword>
<evidence type="ECO:0000256" key="1">
    <source>
        <dbReference type="SAM" id="Phobius"/>
    </source>
</evidence>